<protein>
    <submittedName>
        <fullName evidence="1">Alpha/beta hydrolase</fullName>
    </submittedName>
</protein>
<dbReference type="EMBL" id="CP000107">
    <property type="protein sequence ID" value="AAZ68711.1"/>
    <property type="molecule type" value="Genomic_DNA"/>
</dbReference>
<keyword evidence="1" id="KW-0378">Hydrolase</keyword>
<name>A0ACA6AWQ9_EHRCJ</name>
<keyword evidence="2" id="KW-1185">Reference proteome</keyword>
<sequence>MSGYATLTLSYAQDLHIAYKQLVGDKVSIIFFGGFNSNMQGTKATALYDYCKLHNLGLIIFDYLGHGESDGEFTDYNISDWYKNCIEVMNQLTPVDKPQIIIGSSMGAWLMLLAAISNQDKVSHLISLAGAPDFTESLIFQKLNAIQKDELYKNGKITLYANSNKTHSYLITRNLIEDGRKHLLLHQESINITCSVTLIHGMKDDTVPYQVSITLAEKIKSNNINLHLIKSADHNLSDDNSINIILRYVKEAVDQSY</sequence>
<accession>A0ACA6AWQ9</accession>
<dbReference type="Proteomes" id="UP000000435">
    <property type="component" value="Chromosome"/>
</dbReference>
<evidence type="ECO:0000313" key="1">
    <source>
        <dbReference type="EMBL" id="AAZ68711.1"/>
    </source>
</evidence>
<organism evidence="1 2">
    <name type="scientific">Ehrlichia canis (strain Jake)</name>
    <dbReference type="NCBI Taxonomy" id="269484"/>
    <lineage>
        <taxon>Bacteria</taxon>
        <taxon>Pseudomonadati</taxon>
        <taxon>Pseudomonadota</taxon>
        <taxon>Alphaproteobacteria</taxon>
        <taxon>Rickettsiales</taxon>
        <taxon>Anaplasmataceae</taxon>
        <taxon>Ehrlichia</taxon>
    </lineage>
</organism>
<gene>
    <name evidence="1" type="ordered locus">Ecaj_0679</name>
</gene>
<reference evidence="2" key="1">
    <citation type="journal article" date="2006" name="J. Bacteriol.">
        <title>The genome of the obligately intracellular bacterium Ehrlichia canis reveals themes of complex membrane structure and immune evasion strategies.</title>
        <authorList>
            <person name="Mavromatis K."/>
            <person name="Doyle C.K."/>
            <person name="Lykidis A."/>
            <person name="Ivanova N."/>
            <person name="Francino M.P."/>
            <person name="Chain P."/>
            <person name="Shin M."/>
            <person name="Malfatti S."/>
            <person name="Larimer F."/>
            <person name="Copeland A."/>
            <person name="Detter J.C."/>
            <person name="Land M."/>
            <person name="Richardson P.M."/>
            <person name="Yu X.J."/>
            <person name="Walker D.H."/>
            <person name="McBride J.W."/>
            <person name="Kyrpides N.C."/>
        </authorList>
    </citation>
    <scope>NUCLEOTIDE SEQUENCE [LARGE SCALE GENOMIC DNA]</scope>
    <source>
        <strain evidence="2">Jake</strain>
    </source>
</reference>
<proteinExistence type="predicted"/>
<evidence type="ECO:0000313" key="2">
    <source>
        <dbReference type="Proteomes" id="UP000000435"/>
    </source>
</evidence>